<dbReference type="EMBL" id="FWEW01003739">
    <property type="protein sequence ID" value="SLM40593.1"/>
    <property type="molecule type" value="Genomic_DNA"/>
</dbReference>
<dbReference type="InterPro" id="IPR044666">
    <property type="entry name" value="Cyclophilin_A-like"/>
</dbReference>
<dbReference type="InterPro" id="IPR002130">
    <property type="entry name" value="Cyclophilin-type_PPIase_dom"/>
</dbReference>
<dbReference type="PANTHER" id="PTHR45625">
    <property type="entry name" value="PEPTIDYL-PROLYL CIS-TRANS ISOMERASE-RELATED"/>
    <property type="match status" value="1"/>
</dbReference>
<dbReference type="PANTHER" id="PTHR45625:SF4">
    <property type="entry name" value="PEPTIDYLPROLYL ISOMERASE DOMAIN AND WD REPEAT-CONTAINING PROTEIN 1"/>
    <property type="match status" value="1"/>
</dbReference>
<evidence type="ECO:0000256" key="5">
    <source>
        <dbReference type="ARBA" id="ARBA00023110"/>
    </source>
</evidence>
<feature type="domain" description="PPIase cyclophilin-type" evidence="10">
    <location>
        <begin position="8"/>
        <end position="155"/>
    </location>
</feature>
<dbReference type="GO" id="GO:0005092">
    <property type="term" value="F:GDP-dissociation inhibitor activity"/>
    <property type="evidence" value="ECO:0007669"/>
    <property type="project" value="InterPro"/>
</dbReference>
<dbReference type="EC" id="5.2.1.8" evidence="4"/>
<dbReference type="GO" id="GO:0003755">
    <property type="term" value="F:peptidyl-prolyl cis-trans isomerase activity"/>
    <property type="evidence" value="ECO:0007669"/>
    <property type="project" value="UniProtKB-KW"/>
</dbReference>
<organism evidence="11 12">
    <name type="scientific">Lasallia pustulata</name>
    <dbReference type="NCBI Taxonomy" id="136370"/>
    <lineage>
        <taxon>Eukaryota</taxon>
        <taxon>Fungi</taxon>
        <taxon>Dikarya</taxon>
        <taxon>Ascomycota</taxon>
        <taxon>Pezizomycotina</taxon>
        <taxon>Lecanoromycetes</taxon>
        <taxon>OSLEUM clade</taxon>
        <taxon>Umbilicariomycetidae</taxon>
        <taxon>Umbilicariales</taxon>
        <taxon>Umbilicariaceae</taxon>
        <taxon>Lasallia</taxon>
    </lineage>
</organism>
<comment type="similarity">
    <text evidence="3">Belongs to the Rab GDI family.</text>
</comment>
<dbReference type="Proteomes" id="UP000192927">
    <property type="component" value="Unassembled WGS sequence"/>
</dbReference>
<dbReference type="PROSITE" id="PS00170">
    <property type="entry name" value="CSA_PPIASE_1"/>
    <property type="match status" value="1"/>
</dbReference>
<dbReference type="Gene3D" id="1.10.405.10">
    <property type="entry name" value="Guanine Nucleotide Dissociation Inhibitor, domain 1"/>
    <property type="match status" value="1"/>
</dbReference>
<dbReference type="SUPFAM" id="SSF51905">
    <property type="entry name" value="FAD/NAD(P)-binding domain"/>
    <property type="match status" value="1"/>
</dbReference>
<dbReference type="PROSITE" id="PS50072">
    <property type="entry name" value="CSA_PPIASE_2"/>
    <property type="match status" value="1"/>
</dbReference>
<dbReference type="InterPro" id="IPR036188">
    <property type="entry name" value="FAD/NAD-bd_sf"/>
</dbReference>
<dbReference type="Pfam" id="PF00160">
    <property type="entry name" value="Pro_isomerase"/>
    <property type="match status" value="1"/>
</dbReference>
<dbReference type="InterPro" id="IPR029000">
    <property type="entry name" value="Cyclophilin-like_dom_sf"/>
</dbReference>
<evidence type="ECO:0000256" key="3">
    <source>
        <dbReference type="ARBA" id="ARBA00005593"/>
    </source>
</evidence>
<evidence type="ECO:0000256" key="4">
    <source>
        <dbReference type="ARBA" id="ARBA00013194"/>
    </source>
</evidence>
<evidence type="ECO:0000313" key="11">
    <source>
        <dbReference type="EMBL" id="SLM40593.1"/>
    </source>
</evidence>
<dbReference type="Pfam" id="PF00996">
    <property type="entry name" value="GDI"/>
    <property type="match status" value="1"/>
</dbReference>
<evidence type="ECO:0000256" key="2">
    <source>
        <dbReference type="ARBA" id="ARBA00002388"/>
    </source>
</evidence>
<dbReference type="InterPro" id="IPR018203">
    <property type="entry name" value="GDP_dissociation_inhibitor"/>
</dbReference>
<keyword evidence="5" id="KW-0697">Rotamase</keyword>
<dbReference type="Gene3D" id="2.40.100.10">
    <property type="entry name" value="Cyclophilin-like"/>
    <property type="match status" value="1"/>
</dbReference>
<dbReference type="GO" id="GO:0071013">
    <property type="term" value="C:catalytic step 2 spliceosome"/>
    <property type="evidence" value="ECO:0007669"/>
    <property type="project" value="TreeGrafter"/>
</dbReference>
<dbReference type="GO" id="GO:0007264">
    <property type="term" value="P:small GTPase-mediated signal transduction"/>
    <property type="evidence" value="ECO:0007669"/>
    <property type="project" value="InterPro"/>
</dbReference>
<evidence type="ECO:0000313" key="12">
    <source>
        <dbReference type="Proteomes" id="UP000192927"/>
    </source>
</evidence>
<evidence type="ECO:0000256" key="1">
    <source>
        <dbReference type="ARBA" id="ARBA00000971"/>
    </source>
</evidence>
<evidence type="ECO:0000259" key="10">
    <source>
        <dbReference type="PROSITE" id="PS50072"/>
    </source>
</evidence>
<comment type="catalytic activity">
    <reaction evidence="1">
        <text>[protein]-peptidylproline (omega=180) = [protein]-peptidylproline (omega=0)</text>
        <dbReference type="Rhea" id="RHEA:16237"/>
        <dbReference type="Rhea" id="RHEA-COMP:10747"/>
        <dbReference type="Rhea" id="RHEA-COMP:10748"/>
        <dbReference type="ChEBI" id="CHEBI:83833"/>
        <dbReference type="ChEBI" id="CHEBI:83834"/>
        <dbReference type="EC" id="5.2.1.8"/>
    </reaction>
</comment>
<evidence type="ECO:0000256" key="9">
    <source>
        <dbReference type="ARBA" id="ARBA00040798"/>
    </source>
</evidence>
<dbReference type="SUPFAM" id="SSF50891">
    <property type="entry name" value="Cyclophilin-like"/>
    <property type="match status" value="1"/>
</dbReference>
<proteinExistence type="inferred from homology"/>
<name>A0A1W5DBP3_9LECA</name>
<evidence type="ECO:0000256" key="6">
    <source>
        <dbReference type="ARBA" id="ARBA00023235"/>
    </source>
</evidence>
<dbReference type="GO" id="GO:0006457">
    <property type="term" value="P:protein folding"/>
    <property type="evidence" value="ECO:0007669"/>
    <property type="project" value="InterPro"/>
</dbReference>
<dbReference type="Gene3D" id="3.50.50.60">
    <property type="entry name" value="FAD/NAD(P)-binding domain"/>
    <property type="match status" value="1"/>
</dbReference>
<accession>A0A1W5DBP3</accession>
<dbReference type="FunFam" id="2.40.100.10:FF:000008">
    <property type="entry name" value="Peptidyl-prolyl cis-trans isomerase"/>
    <property type="match status" value="1"/>
</dbReference>
<dbReference type="SUPFAM" id="SSF54373">
    <property type="entry name" value="FAD-linked reductases, C-terminal domain"/>
    <property type="match status" value="1"/>
</dbReference>
<keyword evidence="6" id="KW-0413">Isomerase</keyword>
<protein>
    <recommendedName>
        <fullName evidence="9">Peptidyl-prolyl cis-trans isomerase-like 1</fullName>
        <ecNumber evidence="4">5.2.1.8</ecNumber>
    </recommendedName>
    <alternativeName>
        <fullName evidence="7">Rotamase</fullName>
    </alternativeName>
</protein>
<dbReference type="AlphaFoldDB" id="A0A1W5DBP3"/>
<dbReference type="PRINTS" id="PR00153">
    <property type="entry name" value="CSAPPISMRASE"/>
</dbReference>
<evidence type="ECO:0000256" key="7">
    <source>
        <dbReference type="ARBA" id="ARBA00029569"/>
    </source>
</evidence>
<keyword evidence="12" id="KW-1185">Reference proteome</keyword>
<evidence type="ECO:0000256" key="8">
    <source>
        <dbReference type="ARBA" id="ARBA00038147"/>
    </source>
</evidence>
<dbReference type="Gene3D" id="3.30.519.10">
    <property type="entry name" value="Guanine Nucleotide Dissociation Inhibitor, domain 2"/>
    <property type="match status" value="1"/>
</dbReference>
<comment type="function">
    <text evidence="2">PPIases accelerate the folding of proteins. It catalyzes the cis-trans isomerization of proline imidic peptide bonds in oligopeptides.</text>
</comment>
<reference evidence="12" key="1">
    <citation type="submission" date="2017-03" db="EMBL/GenBank/DDBJ databases">
        <authorList>
            <person name="Sharma R."/>
            <person name="Thines M."/>
        </authorList>
    </citation>
    <scope>NUCLEOTIDE SEQUENCE [LARGE SCALE GENOMIC DNA]</scope>
</reference>
<comment type="similarity">
    <text evidence="8">Belongs to the cyclophilin-type PPIase family. PPIL1 subfamily.</text>
</comment>
<sequence>MATNVALDTTMGTIVIELYNDHAPKTCKNFQSLAQRGYYNNVIFHRVIPNFMIQTGDPTGTGRGGSSIYGEKFEDEIHPSLKHTGAGVISMANSGPNTNGSQFFITTAPTPWLDGKHTIFGRVKSGLRVVQRMGLVKTGAEDRPVDEVKILKARVVEEGEDVPSSLVSLALFYFVKSTPTSYLLQLPNFMESLSGTTWDVVIAGTGLPQSLLALALSRSGKKILHVDKNDYYGGADAALSLQEAESWVKEPNPSLFENASIIHNPQGSADAKQRPSDPQLGFSRAYSLSLSPQLIYTRSPLLPALVSSKLYRQLEFLAVGSWWIYENAASANGPGNGTFAGTGDDVGGGRLNRIPGGREDVFADKSIDLKSKRSLMKFLKLAVDEEVLNIVMKEWGQRSLSDFLTSYCNIAPRLQPPLVALTLSPEPPESTPTSYALPLIRRHLTSIGVFGPGFGSVVPKWGGMAEIAQVACRAGAVGGGVYMLNKGVDGLEILRTEHAEDGSVPADDVAAPLKVHLHGGEVIKAKDVVGSRQDLPPSTRSSEAPPRHITGTASVSIVSSPLRTLFPVVAEGAPPPAVAVVCFPSGTLQSSPTSTPENHPVYVMVHSSDTGECPNGQCVLYASTRATGATGEEDSYRVLDLAVQLLLRSLHDEPSTPEVLWQLRYGRLAASESDSRASLAGVGDGNVLHLSDPSFDLAFDDRVLEQVRDAWQKITGERDGFMVFEERGESGENDGEEI</sequence>
<dbReference type="InterPro" id="IPR020892">
    <property type="entry name" value="Cyclophilin-type_PPIase_CS"/>
</dbReference>